<proteinExistence type="predicted"/>
<dbReference type="EMBL" id="FUWS01000007">
    <property type="protein sequence ID" value="SKA16443.1"/>
    <property type="molecule type" value="Genomic_DNA"/>
</dbReference>
<gene>
    <name evidence="1" type="ORF">SAMN02745673_02765</name>
</gene>
<dbReference type="OrthoDB" id="3439076at2"/>
<dbReference type="RefSeq" id="WP_078762086.1">
    <property type="nucleotide sequence ID" value="NZ_FUWS01000007.1"/>
</dbReference>
<evidence type="ECO:0000313" key="1">
    <source>
        <dbReference type="EMBL" id="SKA16443.1"/>
    </source>
</evidence>
<reference evidence="1 2" key="1">
    <citation type="submission" date="2017-02" db="EMBL/GenBank/DDBJ databases">
        <authorList>
            <person name="Peterson S.W."/>
        </authorList>
    </citation>
    <scope>NUCLEOTIDE SEQUENCE [LARGE SCALE GENOMIC DNA]</scope>
    <source>
        <strain evidence="1 2">DSM 45154</strain>
    </source>
</reference>
<keyword evidence="2" id="KW-1185">Reference proteome</keyword>
<organism evidence="1 2">
    <name type="scientific">Marinactinospora thermotolerans DSM 45154</name>
    <dbReference type="NCBI Taxonomy" id="1122192"/>
    <lineage>
        <taxon>Bacteria</taxon>
        <taxon>Bacillati</taxon>
        <taxon>Actinomycetota</taxon>
        <taxon>Actinomycetes</taxon>
        <taxon>Streptosporangiales</taxon>
        <taxon>Nocardiopsidaceae</taxon>
        <taxon>Marinactinospora</taxon>
    </lineage>
</organism>
<protein>
    <submittedName>
        <fullName evidence="1">Uncharacterized protein</fullName>
    </submittedName>
</protein>
<dbReference type="STRING" id="1122192.SAMN02745673_02765"/>
<accession>A0A1T4RKE7</accession>
<evidence type="ECO:0000313" key="2">
    <source>
        <dbReference type="Proteomes" id="UP000190637"/>
    </source>
</evidence>
<sequence>MDSLDVWNDRPSTPLSESEIRSFDAIVARSTVTRHRRALSRFVAHLTPTTCRWLCDLSVPRQMWRSPC</sequence>
<name>A0A1T4RKE7_9ACTN</name>
<dbReference type="Proteomes" id="UP000190637">
    <property type="component" value="Unassembled WGS sequence"/>
</dbReference>
<dbReference type="AlphaFoldDB" id="A0A1T4RKE7"/>